<organism evidence="1">
    <name type="scientific">marine sediment metagenome</name>
    <dbReference type="NCBI Taxonomy" id="412755"/>
    <lineage>
        <taxon>unclassified sequences</taxon>
        <taxon>metagenomes</taxon>
        <taxon>ecological metagenomes</taxon>
    </lineage>
</organism>
<proteinExistence type="predicted"/>
<dbReference type="EMBL" id="BARV01019992">
    <property type="protein sequence ID" value="GAI22306.1"/>
    <property type="molecule type" value="Genomic_DNA"/>
</dbReference>
<protein>
    <submittedName>
        <fullName evidence="1">Uncharacterized protein</fullName>
    </submittedName>
</protein>
<accession>X1MW86</accession>
<comment type="caution">
    <text evidence="1">The sequence shown here is derived from an EMBL/GenBank/DDBJ whole genome shotgun (WGS) entry which is preliminary data.</text>
</comment>
<gene>
    <name evidence="1" type="ORF">S06H3_33487</name>
</gene>
<name>X1MW86_9ZZZZ</name>
<sequence length="74" mass="8623">MLQRIASGEARYEEEKLHVGETSLVLENIRSLTIEGNNRLDIGLEKGRQLRLRFKNDSPLKWQRFLQMKLGINA</sequence>
<evidence type="ECO:0000313" key="1">
    <source>
        <dbReference type="EMBL" id="GAI22306.1"/>
    </source>
</evidence>
<reference evidence="1" key="1">
    <citation type="journal article" date="2014" name="Front. Microbiol.">
        <title>High frequency of phylogenetically diverse reductive dehalogenase-homologous genes in deep subseafloor sedimentary metagenomes.</title>
        <authorList>
            <person name="Kawai M."/>
            <person name="Futagami T."/>
            <person name="Toyoda A."/>
            <person name="Takaki Y."/>
            <person name="Nishi S."/>
            <person name="Hori S."/>
            <person name="Arai W."/>
            <person name="Tsubouchi T."/>
            <person name="Morono Y."/>
            <person name="Uchiyama I."/>
            <person name="Ito T."/>
            <person name="Fujiyama A."/>
            <person name="Inagaki F."/>
            <person name="Takami H."/>
        </authorList>
    </citation>
    <scope>NUCLEOTIDE SEQUENCE</scope>
    <source>
        <strain evidence="1">Expedition CK06-06</strain>
    </source>
</reference>
<dbReference type="AlphaFoldDB" id="X1MW86"/>